<evidence type="ECO:0000256" key="1">
    <source>
        <dbReference type="ARBA" id="ARBA00004123"/>
    </source>
</evidence>
<comment type="subunit">
    <text evidence="8">Component of a pre-mRNA cleavage factor complex. Interacts directly with PCF11.</text>
</comment>
<proteinExistence type="inferred from homology"/>
<dbReference type="InterPro" id="IPR032319">
    <property type="entry name" value="CLP1_P"/>
</dbReference>
<dbReference type="Proteomes" id="UP001212411">
    <property type="component" value="Chromosome 2"/>
</dbReference>
<comment type="subcellular location">
    <subcellularLocation>
        <location evidence="1 8">Nucleus</location>
    </subcellularLocation>
</comment>
<dbReference type="InterPro" id="IPR038238">
    <property type="entry name" value="Clp1_C_sf"/>
</dbReference>
<sequence length="457" mass="50470">MMKNIDIPKGCEWRFEVEEPGIQIRLATGNAEYFGTELALGPPYDFEQVKGAIFTWQGCTLEVEGEPSVEYVAEETPMCTYLNLYFALENLRKKAEGNASMDPSISGPRVCLIGPKSSGKTSVMKILESYSLKQSRHPICVNLDPSQPMVALPGSISAFHNATILDIQEATGFGTSMSTGPTHILAKSPLVYNYGLDSPFDNPKLYKSCCSRLALAVNSRMTQSLDASVSGCLVDTCSLQENNERYQDTLHSIITDFRINIVLVLGSERLYSTMKRSYSDASWLSVVKLPSSGGCIEREPEWIAKWQSRCLKQYFYGDERMPLSPLSIIVDSTQLVVYRVLEASESGPKSSVLPIGFEEESGQSDDKGTYMSLALSGKGQYLERITTEAMTILQNSILAISSVSEDENETAIIDSCILGYVFVTDVDDVKNRMTLLSPVPDRLPSNALIMGTCKWQE</sequence>
<evidence type="ECO:0000256" key="7">
    <source>
        <dbReference type="ARBA" id="ARBA00023242"/>
    </source>
</evidence>
<dbReference type="EMBL" id="CP115612">
    <property type="protein sequence ID" value="WBW73790.1"/>
    <property type="molecule type" value="Genomic_DNA"/>
</dbReference>
<dbReference type="PANTHER" id="PTHR12755">
    <property type="entry name" value="CLEAVAGE/POLYADENYLATION FACTOR IA SUBUNIT CLP1P"/>
    <property type="match status" value="1"/>
</dbReference>
<dbReference type="Gene3D" id="2.60.120.1030">
    <property type="entry name" value="Clp1, DNA binding domain"/>
    <property type="match status" value="1"/>
</dbReference>
<evidence type="ECO:0000256" key="8">
    <source>
        <dbReference type="HAMAP-Rule" id="MF_03035"/>
    </source>
</evidence>
<feature type="binding site" evidence="8">
    <location>
        <position position="50"/>
    </location>
    <ligand>
        <name>ATP</name>
        <dbReference type="ChEBI" id="CHEBI:30616"/>
    </ligand>
</feature>
<accession>A0AAF0AX61</accession>
<evidence type="ECO:0000256" key="3">
    <source>
        <dbReference type="ARBA" id="ARBA00019824"/>
    </source>
</evidence>
<dbReference type="Pfam" id="PF16575">
    <property type="entry name" value="CLP1_P"/>
    <property type="match status" value="1"/>
</dbReference>
<evidence type="ECO:0000256" key="5">
    <source>
        <dbReference type="ARBA" id="ARBA00022741"/>
    </source>
</evidence>
<dbReference type="GO" id="GO:0031124">
    <property type="term" value="P:mRNA 3'-end processing"/>
    <property type="evidence" value="ECO:0007669"/>
    <property type="project" value="UniProtKB-UniRule"/>
</dbReference>
<feature type="binding site" evidence="8">
    <location>
        <position position="12"/>
    </location>
    <ligand>
        <name>ATP</name>
        <dbReference type="ChEBI" id="CHEBI:30616"/>
    </ligand>
</feature>
<dbReference type="InterPro" id="IPR028606">
    <property type="entry name" value="Clp1"/>
</dbReference>
<dbReference type="GO" id="GO:0051731">
    <property type="term" value="F:polynucleotide 5'-hydroxyl-kinase activity"/>
    <property type="evidence" value="ECO:0007669"/>
    <property type="project" value="InterPro"/>
</dbReference>
<evidence type="ECO:0000259" key="10">
    <source>
        <dbReference type="Pfam" id="PF16573"/>
    </source>
</evidence>
<feature type="domain" description="Clp1 P-loop" evidence="11">
    <location>
        <begin position="114"/>
        <end position="317"/>
    </location>
</feature>
<dbReference type="Gene3D" id="3.40.50.300">
    <property type="entry name" value="P-loop containing nucleotide triphosphate hydrolases"/>
    <property type="match status" value="1"/>
</dbReference>
<keyword evidence="13" id="KW-1185">Reference proteome</keyword>
<dbReference type="AlphaFoldDB" id="A0AAF0AX61"/>
<keyword evidence="7 8" id="KW-0539">Nucleus</keyword>
<name>A0AAF0AX61_9SCHI</name>
<feature type="domain" description="Clp1 C-terminal" evidence="9">
    <location>
        <begin position="323"/>
        <end position="457"/>
    </location>
</feature>
<dbReference type="FunFam" id="2.60.120.1030:FF:000001">
    <property type="entry name" value="Protein CLP1 homolog 5"/>
    <property type="match status" value="1"/>
</dbReference>
<reference evidence="12 13" key="1">
    <citation type="journal article" date="2023" name="G3 (Bethesda)">
        <title>A high-quality reference genome for the fission yeast Schizosaccharomyces osmophilus.</title>
        <authorList>
            <person name="Jia G.S."/>
            <person name="Zhang W.C."/>
            <person name="Liang Y."/>
            <person name="Liu X.H."/>
            <person name="Rhind N."/>
            <person name="Pidoux A."/>
            <person name="Brysch-Herzberg M."/>
            <person name="Du L.L."/>
        </authorList>
    </citation>
    <scope>NUCLEOTIDE SEQUENCE [LARGE SCALE GENOMIC DNA]</scope>
    <source>
        <strain evidence="12 13">CBS 15793</strain>
    </source>
</reference>
<evidence type="ECO:0000313" key="12">
    <source>
        <dbReference type="EMBL" id="WBW73790.1"/>
    </source>
</evidence>
<dbReference type="GO" id="GO:0005849">
    <property type="term" value="C:mRNA cleavage factor complex"/>
    <property type="evidence" value="ECO:0007669"/>
    <property type="project" value="UniProtKB-UniRule"/>
</dbReference>
<evidence type="ECO:0000259" key="11">
    <source>
        <dbReference type="Pfam" id="PF16575"/>
    </source>
</evidence>
<evidence type="ECO:0000256" key="4">
    <source>
        <dbReference type="ARBA" id="ARBA00022664"/>
    </source>
</evidence>
<dbReference type="InterPro" id="IPR032324">
    <property type="entry name" value="Clp1_N"/>
</dbReference>
<dbReference type="HAMAP" id="MF_03035">
    <property type="entry name" value="Clp1"/>
    <property type="match status" value="1"/>
</dbReference>
<feature type="domain" description="Clp1 N-terminal" evidence="10">
    <location>
        <begin position="7"/>
        <end position="95"/>
    </location>
</feature>
<dbReference type="InterPro" id="IPR045116">
    <property type="entry name" value="Clp1/Grc3"/>
</dbReference>
<dbReference type="Pfam" id="PF16573">
    <property type="entry name" value="CLP1_N"/>
    <property type="match status" value="1"/>
</dbReference>
<organism evidence="12 13">
    <name type="scientific">Schizosaccharomyces osmophilus</name>
    <dbReference type="NCBI Taxonomy" id="2545709"/>
    <lineage>
        <taxon>Eukaryota</taxon>
        <taxon>Fungi</taxon>
        <taxon>Dikarya</taxon>
        <taxon>Ascomycota</taxon>
        <taxon>Taphrinomycotina</taxon>
        <taxon>Schizosaccharomycetes</taxon>
        <taxon>Schizosaccharomycetales</taxon>
        <taxon>Schizosaccharomycetaceae</taxon>
        <taxon>Schizosaccharomyces</taxon>
    </lineage>
</organism>
<keyword evidence="5 8" id="KW-0547">Nucleotide-binding</keyword>
<comment type="function">
    <text evidence="8">Required for endonucleolytic cleavage during polyadenylation-dependent pre-mRNA 3'-end formation.</text>
</comment>
<evidence type="ECO:0000259" key="9">
    <source>
        <dbReference type="Pfam" id="PF06807"/>
    </source>
</evidence>
<dbReference type="Gene3D" id="2.40.30.330">
    <property type="entry name" value="Pre-mRNA cleavage complex subunit Clp1, C-terminal domain"/>
    <property type="match status" value="1"/>
</dbReference>
<gene>
    <name evidence="8" type="primary">CLP1</name>
    <name evidence="12" type="ORF">SOMG_02815</name>
</gene>
<evidence type="ECO:0000256" key="6">
    <source>
        <dbReference type="ARBA" id="ARBA00022840"/>
    </source>
</evidence>
<dbReference type="InterPro" id="IPR027417">
    <property type="entry name" value="P-loop_NTPase"/>
</dbReference>
<protein>
    <recommendedName>
        <fullName evidence="3">Polynucleotide 5'-hydroxyl-kinase GRC3</fullName>
    </recommendedName>
    <alternativeName>
        <fullName evidence="2">Polynucleotide 5'-hydroxyl-kinase grc3</fullName>
    </alternativeName>
</protein>
<feature type="binding site" evidence="8">
    <location>
        <begin position="117"/>
        <end position="122"/>
    </location>
    <ligand>
        <name>ATP</name>
        <dbReference type="ChEBI" id="CHEBI:30616"/>
    </ligand>
</feature>
<evidence type="ECO:0000313" key="13">
    <source>
        <dbReference type="Proteomes" id="UP001212411"/>
    </source>
</evidence>
<keyword evidence="6 8" id="KW-0067">ATP-binding</keyword>
<dbReference type="GO" id="GO:0005524">
    <property type="term" value="F:ATP binding"/>
    <property type="evidence" value="ECO:0007669"/>
    <property type="project" value="UniProtKB-UniRule"/>
</dbReference>
<dbReference type="GO" id="GO:0006388">
    <property type="term" value="P:tRNA splicing, via endonucleolytic cleavage and ligation"/>
    <property type="evidence" value="ECO:0007669"/>
    <property type="project" value="TreeGrafter"/>
</dbReference>
<evidence type="ECO:0000256" key="2">
    <source>
        <dbReference type="ARBA" id="ARBA00018706"/>
    </source>
</evidence>
<dbReference type="InterPro" id="IPR010655">
    <property type="entry name" value="Clp1_C"/>
</dbReference>
<dbReference type="Pfam" id="PF06807">
    <property type="entry name" value="Clp1"/>
    <property type="match status" value="1"/>
</dbReference>
<comment type="similarity">
    <text evidence="8">Belongs to the Clp1 family. Clp1 subfamily.</text>
</comment>
<keyword evidence="4 8" id="KW-0507">mRNA processing</keyword>
<dbReference type="InterPro" id="IPR038239">
    <property type="entry name" value="Clp1_N_sf"/>
</dbReference>
<dbReference type="PANTHER" id="PTHR12755:SF6">
    <property type="entry name" value="POLYRIBONUCLEOTIDE 5'-HYDROXYL-KINASE CLP1"/>
    <property type="match status" value="1"/>
</dbReference>